<evidence type="ECO:0008006" key="7">
    <source>
        <dbReference type="Google" id="ProtNLM"/>
    </source>
</evidence>
<accession>X0UR77</accession>
<keyword evidence="3" id="KW-0436">Ligase</keyword>
<keyword evidence="5" id="KW-0067">ATP-binding</keyword>
<evidence type="ECO:0000256" key="2">
    <source>
        <dbReference type="ARBA" id="ARBA00001946"/>
    </source>
</evidence>
<protein>
    <recommendedName>
        <fullName evidence="7">RNA ligase domain-containing protein</fullName>
    </recommendedName>
</protein>
<evidence type="ECO:0000313" key="6">
    <source>
        <dbReference type="EMBL" id="GAG08344.1"/>
    </source>
</evidence>
<dbReference type="GO" id="GO:0003972">
    <property type="term" value="F:RNA ligase (ATP) activity"/>
    <property type="evidence" value="ECO:0007669"/>
    <property type="project" value="InterPro"/>
</dbReference>
<keyword evidence="4" id="KW-0547">Nucleotide-binding</keyword>
<dbReference type="Pfam" id="PF17720">
    <property type="entry name" value="RLIG1"/>
    <property type="match status" value="1"/>
</dbReference>
<reference evidence="6" key="1">
    <citation type="journal article" date="2014" name="Front. Microbiol.">
        <title>High frequency of phylogenetically diverse reductive dehalogenase-homologous genes in deep subseafloor sedimentary metagenomes.</title>
        <authorList>
            <person name="Kawai M."/>
            <person name="Futagami T."/>
            <person name="Toyoda A."/>
            <person name="Takaki Y."/>
            <person name="Nishi S."/>
            <person name="Hori S."/>
            <person name="Arai W."/>
            <person name="Tsubouchi T."/>
            <person name="Morono Y."/>
            <person name="Uchiyama I."/>
            <person name="Ito T."/>
            <person name="Fujiyama A."/>
            <person name="Inagaki F."/>
            <person name="Takami H."/>
        </authorList>
    </citation>
    <scope>NUCLEOTIDE SEQUENCE</scope>
    <source>
        <strain evidence="6">Expedition CK06-06</strain>
    </source>
</reference>
<comment type="cofactor">
    <cofactor evidence="1">
        <name>Mn(2+)</name>
        <dbReference type="ChEBI" id="CHEBI:29035"/>
    </cofactor>
</comment>
<sequence>MQKIPTVYVRDPDNPRLVTREITEGCEWVFNGEGTATEKFDGTCCAVIDGAAMKRRKLGWIEISAADPSDKWHMQGFLNFEPRPIPEGTYELVGPKVQKNPYGLERHELWRHGSKELVKAQFYLEFLWEFFEIQDPVEGIVWHHPDGRMAKIKRRDFGLPWPVKT</sequence>
<organism evidence="6">
    <name type="scientific">marine sediment metagenome</name>
    <dbReference type="NCBI Taxonomy" id="412755"/>
    <lineage>
        <taxon>unclassified sequences</taxon>
        <taxon>metagenomes</taxon>
        <taxon>ecological metagenomes</taxon>
    </lineage>
</organism>
<evidence type="ECO:0000256" key="3">
    <source>
        <dbReference type="ARBA" id="ARBA00022598"/>
    </source>
</evidence>
<dbReference type="InterPro" id="IPR041211">
    <property type="entry name" value="RLIG1"/>
</dbReference>
<proteinExistence type="predicted"/>
<comment type="cofactor">
    <cofactor evidence="2">
        <name>Mg(2+)</name>
        <dbReference type="ChEBI" id="CHEBI:18420"/>
    </cofactor>
</comment>
<evidence type="ECO:0000256" key="4">
    <source>
        <dbReference type="ARBA" id="ARBA00022741"/>
    </source>
</evidence>
<dbReference type="AlphaFoldDB" id="X0UR77"/>
<dbReference type="PANTHER" id="PTHR31219:SF2">
    <property type="entry name" value="RNA LIGASE 1"/>
    <property type="match status" value="1"/>
</dbReference>
<dbReference type="PANTHER" id="PTHR31219">
    <property type="entry name" value="CHROMOSOME 28 C12ORF29 HOMOLOG"/>
    <property type="match status" value="1"/>
</dbReference>
<dbReference type="GO" id="GO:0000302">
    <property type="term" value="P:response to reactive oxygen species"/>
    <property type="evidence" value="ECO:0007669"/>
    <property type="project" value="InterPro"/>
</dbReference>
<comment type="caution">
    <text evidence="6">The sequence shown here is derived from an EMBL/GenBank/DDBJ whole genome shotgun (WGS) entry which is preliminary data.</text>
</comment>
<gene>
    <name evidence="6" type="ORF">S01H1_35024</name>
</gene>
<evidence type="ECO:0000256" key="1">
    <source>
        <dbReference type="ARBA" id="ARBA00001936"/>
    </source>
</evidence>
<name>X0UR77_9ZZZZ</name>
<evidence type="ECO:0000256" key="5">
    <source>
        <dbReference type="ARBA" id="ARBA00022840"/>
    </source>
</evidence>
<dbReference type="GO" id="GO:0005524">
    <property type="term" value="F:ATP binding"/>
    <property type="evidence" value="ECO:0007669"/>
    <property type="project" value="UniProtKB-KW"/>
</dbReference>
<dbReference type="EMBL" id="BARS01021847">
    <property type="protein sequence ID" value="GAG08344.1"/>
    <property type="molecule type" value="Genomic_DNA"/>
</dbReference>